<dbReference type="AlphaFoldDB" id="A0A1D2VPH1"/>
<dbReference type="STRING" id="1344418.A0A1D2VPH1"/>
<comment type="subcellular location">
    <subcellularLocation>
        <location evidence="2 8">Golgi apparatus membrane</location>
        <topology evidence="2 8">Multi-pass membrane protein</topology>
    </subcellularLocation>
</comment>
<keyword evidence="5 8" id="KW-0812">Transmembrane</keyword>
<keyword evidence="7 8" id="KW-0472">Membrane</keyword>
<proteinExistence type="inferred from homology"/>
<feature type="non-terminal residue" evidence="9">
    <location>
        <position position="165"/>
    </location>
</feature>
<feature type="transmembrane region" description="Helical" evidence="8">
    <location>
        <begin position="16"/>
        <end position="37"/>
    </location>
</feature>
<comment type="function">
    <text evidence="1 8">Golgi membrane protein involved in vesicular trafficking.</text>
</comment>
<dbReference type="Proteomes" id="UP000095038">
    <property type="component" value="Unassembled WGS sequence"/>
</dbReference>
<evidence type="ECO:0000256" key="2">
    <source>
        <dbReference type="ARBA" id="ARBA00004653"/>
    </source>
</evidence>
<evidence type="ECO:0000256" key="8">
    <source>
        <dbReference type="RuleBase" id="RU361206"/>
    </source>
</evidence>
<reference evidence="10" key="1">
    <citation type="submission" date="2016-05" db="EMBL/GenBank/DDBJ databases">
        <title>Comparative genomics of biotechnologically important yeasts.</title>
        <authorList>
            <consortium name="DOE Joint Genome Institute"/>
            <person name="Riley R."/>
            <person name="Haridas S."/>
            <person name="Wolfe K.H."/>
            <person name="Lopes M.R."/>
            <person name="Hittinger C.T."/>
            <person name="Goker M."/>
            <person name="Salamov A."/>
            <person name="Wisecaver J."/>
            <person name="Long T.M."/>
            <person name="Aerts A.L."/>
            <person name="Barry K."/>
            <person name="Choi C."/>
            <person name="Clum A."/>
            <person name="Coughlan A.Y."/>
            <person name="Deshpande S."/>
            <person name="Douglass A.P."/>
            <person name="Hanson S.J."/>
            <person name="Klenk H.-P."/>
            <person name="Labutti K."/>
            <person name="Lapidus A."/>
            <person name="Lindquist E."/>
            <person name="Lipzen A."/>
            <person name="Meier-Kolthoff J.P."/>
            <person name="Ohm R.A."/>
            <person name="Otillar R.P."/>
            <person name="Pangilinan J."/>
            <person name="Peng Y."/>
            <person name="Rokas A."/>
            <person name="Rosa C.A."/>
            <person name="Scheuner C."/>
            <person name="Sibirny A.A."/>
            <person name="Slot J.C."/>
            <person name="Stielow J.B."/>
            <person name="Sun H."/>
            <person name="Kurtzman C.P."/>
            <person name="Blackwell M."/>
            <person name="Grigoriev I.V."/>
            <person name="Jeffries T.W."/>
        </authorList>
    </citation>
    <scope>NUCLEOTIDE SEQUENCE [LARGE SCALE GENOMIC DNA]</scope>
    <source>
        <strain evidence="10">DSM 1968</strain>
    </source>
</reference>
<keyword evidence="8" id="KW-0333">Golgi apparatus</keyword>
<dbReference type="OrthoDB" id="2151161at2759"/>
<dbReference type="InterPro" id="IPR008564">
    <property type="entry name" value="TVP23-like"/>
</dbReference>
<evidence type="ECO:0000256" key="7">
    <source>
        <dbReference type="ARBA" id="ARBA00023136"/>
    </source>
</evidence>
<dbReference type="PANTHER" id="PTHR13019:SF7">
    <property type="entry name" value="GOLGI APPARATUS MEMBRANE PROTEIN TVP23"/>
    <property type="match status" value="1"/>
</dbReference>
<protein>
    <recommendedName>
        <fullName evidence="4 8">Golgi apparatus membrane protein TVP23</fullName>
    </recommendedName>
</protein>
<gene>
    <name evidence="9" type="ORF">ASCRUDRAFT_25639</name>
</gene>
<dbReference type="GeneID" id="30963537"/>
<dbReference type="GO" id="GO:0009306">
    <property type="term" value="P:protein secretion"/>
    <property type="evidence" value="ECO:0007669"/>
    <property type="project" value="TreeGrafter"/>
</dbReference>
<organism evidence="9 10">
    <name type="scientific">Ascoidea rubescens DSM 1968</name>
    <dbReference type="NCBI Taxonomy" id="1344418"/>
    <lineage>
        <taxon>Eukaryota</taxon>
        <taxon>Fungi</taxon>
        <taxon>Dikarya</taxon>
        <taxon>Ascomycota</taxon>
        <taxon>Saccharomycotina</taxon>
        <taxon>Saccharomycetes</taxon>
        <taxon>Ascoideaceae</taxon>
        <taxon>Ascoidea</taxon>
    </lineage>
</organism>
<comment type="similarity">
    <text evidence="3 8">Belongs to the TVP23 family.</text>
</comment>
<evidence type="ECO:0000256" key="3">
    <source>
        <dbReference type="ARBA" id="ARBA00005467"/>
    </source>
</evidence>
<keyword evidence="10" id="KW-1185">Reference proteome</keyword>
<dbReference type="GO" id="GO:0016192">
    <property type="term" value="P:vesicle-mediated transport"/>
    <property type="evidence" value="ECO:0007669"/>
    <property type="project" value="EnsemblFungi"/>
</dbReference>
<keyword evidence="6 8" id="KW-1133">Transmembrane helix</keyword>
<evidence type="ECO:0000256" key="5">
    <source>
        <dbReference type="ARBA" id="ARBA00022692"/>
    </source>
</evidence>
<dbReference type="EMBL" id="KV454475">
    <property type="protein sequence ID" value="ODV63508.1"/>
    <property type="molecule type" value="Genomic_DNA"/>
</dbReference>
<evidence type="ECO:0000313" key="10">
    <source>
        <dbReference type="Proteomes" id="UP000095038"/>
    </source>
</evidence>
<dbReference type="InParanoid" id="A0A1D2VPH1"/>
<dbReference type="GO" id="GO:0000139">
    <property type="term" value="C:Golgi membrane"/>
    <property type="evidence" value="ECO:0007669"/>
    <property type="project" value="UniProtKB-SubCell"/>
</dbReference>
<dbReference type="Pfam" id="PF05832">
    <property type="entry name" value="DUF846"/>
    <property type="match status" value="1"/>
</dbReference>
<feature type="transmembrane region" description="Helical" evidence="8">
    <location>
        <begin position="104"/>
        <end position="123"/>
    </location>
</feature>
<evidence type="ECO:0000313" key="9">
    <source>
        <dbReference type="EMBL" id="ODV63508.1"/>
    </source>
</evidence>
<evidence type="ECO:0000256" key="6">
    <source>
        <dbReference type="ARBA" id="ARBA00022989"/>
    </source>
</evidence>
<feature type="non-terminal residue" evidence="9">
    <location>
        <position position="1"/>
    </location>
</feature>
<feature type="transmembrane region" description="Helical" evidence="8">
    <location>
        <begin position="129"/>
        <end position="149"/>
    </location>
</feature>
<evidence type="ECO:0000256" key="4">
    <source>
        <dbReference type="ARBA" id="ARBA00013603"/>
    </source>
</evidence>
<dbReference type="RefSeq" id="XP_020049815.1">
    <property type="nucleotide sequence ID" value="XM_020189901.1"/>
</dbReference>
<name>A0A1D2VPH1_9ASCO</name>
<dbReference type="FunCoup" id="A0A1D2VPH1">
    <property type="interactions" value="410"/>
</dbReference>
<evidence type="ECO:0000256" key="1">
    <source>
        <dbReference type="ARBA" id="ARBA00003246"/>
    </source>
</evidence>
<sequence>QERTLFQRLSESSHPIALFFLIFFKASTILVYILGGILFRDNFILQFITVILLSSGDFWNVKNISGRLLVGLRWWNETSIKGENVWVFENCDPSRYINPIDSKVFWMMIYAVPVIWGFLGIICVLKLEFLSLIMVIVTLTLNLINCVAYTKCDKFGKVNNLRDNI</sequence>
<accession>A0A1D2VPH1</accession>
<dbReference type="PANTHER" id="PTHR13019">
    <property type="entry name" value="GOLGI APPARATUS MEMBRANE PROTEIN TVP23"/>
    <property type="match status" value="1"/>
</dbReference>